<keyword evidence="1" id="KW-0646">Protease inhibitor</keyword>
<reference evidence="4" key="1">
    <citation type="submission" date="2025-08" db="UniProtKB">
        <authorList>
            <consortium name="Ensembl"/>
        </authorList>
    </citation>
    <scope>IDENTIFICATION</scope>
</reference>
<organism evidence="4 5">
    <name type="scientific">Mus spicilegus</name>
    <name type="common">Mound-building mouse</name>
    <dbReference type="NCBI Taxonomy" id="10103"/>
    <lineage>
        <taxon>Eukaryota</taxon>
        <taxon>Metazoa</taxon>
        <taxon>Chordata</taxon>
        <taxon>Craniata</taxon>
        <taxon>Vertebrata</taxon>
        <taxon>Euteleostomi</taxon>
        <taxon>Mammalia</taxon>
        <taxon>Eutheria</taxon>
        <taxon>Euarchontoglires</taxon>
        <taxon>Glires</taxon>
        <taxon>Rodentia</taxon>
        <taxon>Myomorpha</taxon>
        <taxon>Muroidea</taxon>
        <taxon>Muridae</taxon>
        <taxon>Murinae</taxon>
        <taxon>Mus</taxon>
        <taxon>Mus</taxon>
    </lineage>
</organism>
<name>A0A8C6H2Q3_MUSSI</name>
<dbReference type="PROSITE" id="PS51390">
    <property type="entry name" value="WAP"/>
    <property type="match status" value="1"/>
</dbReference>
<feature type="chain" id="PRO_5034564445" description="WAP domain-containing protein" evidence="2">
    <location>
        <begin position="23"/>
        <end position="88"/>
    </location>
</feature>
<feature type="domain" description="WAP" evidence="3">
    <location>
        <begin position="27"/>
        <end position="74"/>
    </location>
</feature>
<accession>A0A8C6H2Q3</accession>
<evidence type="ECO:0000313" key="4">
    <source>
        <dbReference type="Ensembl" id="ENSMSIP00000014247.1"/>
    </source>
</evidence>
<sequence>MKTATVWLLVALITTNMNIACALSSKELVKPGACPISALIPAKNCADRCSGDQSCPKIKKCCPTVCGHICIIPIFQVSIFLCFTFPLL</sequence>
<dbReference type="AlphaFoldDB" id="A0A8C6H2Q3"/>
<dbReference type="PRINTS" id="PR00003">
    <property type="entry name" value="4DISULPHCORE"/>
</dbReference>
<reference evidence="4" key="2">
    <citation type="submission" date="2025-09" db="UniProtKB">
        <authorList>
            <consortium name="Ensembl"/>
        </authorList>
    </citation>
    <scope>IDENTIFICATION</scope>
</reference>
<dbReference type="InterPro" id="IPR036645">
    <property type="entry name" value="Elafin-like_sf"/>
</dbReference>
<dbReference type="GO" id="GO:0005615">
    <property type="term" value="C:extracellular space"/>
    <property type="evidence" value="ECO:0007669"/>
    <property type="project" value="TreeGrafter"/>
</dbReference>
<dbReference type="Pfam" id="PF00095">
    <property type="entry name" value="WAP"/>
    <property type="match status" value="1"/>
</dbReference>
<dbReference type="Gene3D" id="4.10.75.10">
    <property type="entry name" value="Elafin-like"/>
    <property type="match status" value="1"/>
</dbReference>
<keyword evidence="2" id="KW-0732">Signal</keyword>
<dbReference type="SMART" id="SM00217">
    <property type="entry name" value="WAP"/>
    <property type="match status" value="1"/>
</dbReference>
<evidence type="ECO:0000313" key="5">
    <source>
        <dbReference type="Proteomes" id="UP000694415"/>
    </source>
</evidence>
<dbReference type="GO" id="GO:0045087">
    <property type="term" value="P:innate immune response"/>
    <property type="evidence" value="ECO:0007669"/>
    <property type="project" value="TreeGrafter"/>
</dbReference>
<evidence type="ECO:0000259" key="3">
    <source>
        <dbReference type="PROSITE" id="PS51390"/>
    </source>
</evidence>
<evidence type="ECO:0000256" key="1">
    <source>
        <dbReference type="ARBA" id="ARBA00022690"/>
    </source>
</evidence>
<dbReference type="GO" id="GO:0019731">
    <property type="term" value="P:antibacterial humoral response"/>
    <property type="evidence" value="ECO:0007669"/>
    <property type="project" value="TreeGrafter"/>
</dbReference>
<dbReference type="GeneTree" id="ENSGT01100000265646"/>
<dbReference type="Proteomes" id="UP000694415">
    <property type="component" value="Unplaced"/>
</dbReference>
<dbReference type="SUPFAM" id="SSF57256">
    <property type="entry name" value="Elafin-like"/>
    <property type="match status" value="1"/>
</dbReference>
<evidence type="ECO:0000256" key="2">
    <source>
        <dbReference type="SAM" id="SignalP"/>
    </source>
</evidence>
<protein>
    <recommendedName>
        <fullName evidence="3">WAP domain-containing protein</fullName>
    </recommendedName>
</protein>
<proteinExistence type="predicted"/>
<dbReference type="PANTHER" id="PTHR19441:SF97">
    <property type="entry name" value="WAP FOUR-DISULFIDE CORE DOMAIN PROTEIN 3"/>
    <property type="match status" value="1"/>
</dbReference>
<dbReference type="GO" id="GO:0004867">
    <property type="term" value="F:serine-type endopeptidase inhibitor activity"/>
    <property type="evidence" value="ECO:0007669"/>
    <property type="project" value="TreeGrafter"/>
</dbReference>
<dbReference type="PANTHER" id="PTHR19441">
    <property type="entry name" value="WHEY ACDIC PROTEIN WAP"/>
    <property type="match status" value="1"/>
</dbReference>
<dbReference type="Ensembl" id="ENSMSIT00000018134.1">
    <property type="protein sequence ID" value="ENSMSIP00000014247.1"/>
    <property type="gene ID" value="ENSMSIG00000012323.1"/>
</dbReference>
<feature type="signal peptide" evidence="2">
    <location>
        <begin position="1"/>
        <end position="22"/>
    </location>
</feature>
<dbReference type="InterPro" id="IPR008197">
    <property type="entry name" value="WAP_dom"/>
</dbReference>
<dbReference type="CDD" id="cd00199">
    <property type="entry name" value="WAP"/>
    <property type="match status" value="1"/>
</dbReference>
<dbReference type="FunFam" id="4.10.75.10:FF:000001">
    <property type="entry name" value="Anosmin 1"/>
    <property type="match status" value="1"/>
</dbReference>
<keyword evidence="5" id="KW-1185">Reference proteome</keyword>
<dbReference type="InterPro" id="IPR050514">
    <property type="entry name" value="WAP_four-disulfide_core"/>
</dbReference>